<comment type="caution">
    <text evidence="2">The sequence shown here is derived from an EMBL/GenBank/DDBJ whole genome shotgun (WGS) entry which is preliminary data.</text>
</comment>
<feature type="region of interest" description="Disordered" evidence="1">
    <location>
        <begin position="137"/>
        <end position="297"/>
    </location>
</feature>
<dbReference type="Proteomes" id="UP000324222">
    <property type="component" value="Unassembled WGS sequence"/>
</dbReference>
<gene>
    <name evidence="2" type="ORF">E2C01_073235</name>
</gene>
<sequence length="463" mass="51161">MEAVDSLAARARGALTTAFSFRKSSRDKGAAAAPVQEQAVTHLRPPRPHSGRRHAPHSDFIPARELTRPRPRQEGGIRGLHEGVQRYQYLPPNPHTVGVPVPELHHPHPHSRHGHHPSHQAPLATRALPTIVLPPANLAAPKEASRLERRRSSLGEPLHERPLPLHLREGRRPSLDPNVLLNTQPYPEDRRGQYVTAGRGCRPAHPKRFTPAAKTGGRRRSASPPPATRRRQETDRRRPKNGQFVSARKNPAPSAAPGKPASGVWTIQIHPPTPDSTPVPSHATTPTPATATCSTTASPGRLHTAVLRLARWRLHMKQTAATHWAAVKKDAPTVEEVMEALGQAQVTHCPALPRFSLPRTPPRLFPLRFQAAVSSPLTKPAIVSLNFVNSNFFFLPFLRLIFVPATSAPPSLTPITLHPPPAPLSFHTHPEPFVAFIFCGESFTKPFFSVFLFVTQRERERDR</sequence>
<proteinExistence type="predicted"/>
<feature type="region of interest" description="Disordered" evidence="1">
    <location>
        <begin position="100"/>
        <end position="121"/>
    </location>
</feature>
<evidence type="ECO:0000256" key="1">
    <source>
        <dbReference type="SAM" id="MobiDB-lite"/>
    </source>
</evidence>
<reference evidence="2 3" key="1">
    <citation type="submission" date="2019-05" db="EMBL/GenBank/DDBJ databases">
        <title>Another draft genome of Portunus trituberculatus and its Hox gene families provides insights of decapod evolution.</title>
        <authorList>
            <person name="Jeong J.-H."/>
            <person name="Song I."/>
            <person name="Kim S."/>
            <person name="Choi T."/>
            <person name="Kim D."/>
            <person name="Ryu S."/>
            <person name="Kim W."/>
        </authorList>
    </citation>
    <scope>NUCLEOTIDE SEQUENCE [LARGE SCALE GENOMIC DNA]</scope>
    <source>
        <tissue evidence="2">Muscle</tissue>
    </source>
</reference>
<dbReference type="AlphaFoldDB" id="A0A5B7ICT8"/>
<feature type="compositionally biased region" description="Low complexity" evidence="1">
    <location>
        <begin position="278"/>
        <end position="297"/>
    </location>
</feature>
<feature type="compositionally biased region" description="Low complexity" evidence="1">
    <location>
        <begin position="251"/>
        <end position="263"/>
    </location>
</feature>
<keyword evidence="3" id="KW-1185">Reference proteome</keyword>
<protein>
    <submittedName>
        <fullName evidence="2">Uncharacterized protein</fullName>
    </submittedName>
</protein>
<evidence type="ECO:0000313" key="3">
    <source>
        <dbReference type="Proteomes" id="UP000324222"/>
    </source>
</evidence>
<feature type="compositionally biased region" description="Basic residues" evidence="1">
    <location>
        <begin position="107"/>
        <end position="118"/>
    </location>
</feature>
<feature type="region of interest" description="Disordered" evidence="1">
    <location>
        <begin position="14"/>
        <end position="62"/>
    </location>
</feature>
<accession>A0A5B7ICT8</accession>
<dbReference type="OrthoDB" id="8655982at2759"/>
<dbReference type="EMBL" id="VSRR010049235">
    <property type="protein sequence ID" value="MPC78738.1"/>
    <property type="molecule type" value="Genomic_DNA"/>
</dbReference>
<organism evidence="2 3">
    <name type="scientific">Portunus trituberculatus</name>
    <name type="common">Swimming crab</name>
    <name type="synonym">Neptunus trituberculatus</name>
    <dbReference type="NCBI Taxonomy" id="210409"/>
    <lineage>
        <taxon>Eukaryota</taxon>
        <taxon>Metazoa</taxon>
        <taxon>Ecdysozoa</taxon>
        <taxon>Arthropoda</taxon>
        <taxon>Crustacea</taxon>
        <taxon>Multicrustacea</taxon>
        <taxon>Malacostraca</taxon>
        <taxon>Eumalacostraca</taxon>
        <taxon>Eucarida</taxon>
        <taxon>Decapoda</taxon>
        <taxon>Pleocyemata</taxon>
        <taxon>Brachyura</taxon>
        <taxon>Eubrachyura</taxon>
        <taxon>Portunoidea</taxon>
        <taxon>Portunidae</taxon>
        <taxon>Portuninae</taxon>
        <taxon>Portunus</taxon>
    </lineage>
</organism>
<name>A0A5B7ICT8_PORTR</name>
<evidence type="ECO:0000313" key="2">
    <source>
        <dbReference type="EMBL" id="MPC78738.1"/>
    </source>
</evidence>
<feature type="compositionally biased region" description="Basic and acidic residues" evidence="1">
    <location>
        <begin position="143"/>
        <end position="174"/>
    </location>
</feature>
<feature type="compositionally biased region" description="Basic residues" evidence="1">
    <location>
        <begin position="44"/>
        <end position="55"/>
    </location>
</feature>